<evidence type="ECO:0000256" key="8">
    <source>
        <dbReference type="RuleBase" id="RU003615"/>
    </source>
</evidence>
<organism evidence="12 13">
    <name type="scientific">Ceratopteris richardii</name>
    <name type="common">Triangle waterfern</name>
    <dbReference type="NCBI Taxonomy" id="49495"/>
    <lineage>
        <taxon>Eukaryota</taxon>
        <taxon>Viridiplantae</taxon>
        <taxon>Streptophyta</taxon>
        <taxon>Embryophyta</taxon>
        <taxon>Tracheophyta</taxon>
        <taxon>Polypodiopsida</taxon>
        <taxon>Polypodiidae</taxon>
        <taxon>Polypodiales</taxon>
        <taxon>Pteridineae</taxon>
        <taxon>Pteridaceae</taxon>
        <taxon>Parkerioideae</taxon>
        <taxon>Ceratopteris</taxon>
    </lineage>
</organism>
<sequence length="580" mass="66075">MEALCSSRHFQHANMQSICIHPRGLCQAGAKFQTFTRWKKRTSGKVHPDNALLCPKSYRRQCFRNGHDSDGMFSKRCIETGDECVIKPGEVHGNHVRPGRPGRVAPLEHILFQGFNWESPHRYPWYPVVRDRVKDLAAAGITDVWLPPPSQSVDANGYLPSQLYNLNESKYGTRAQLEELIDALHENGICCIADIVINHRSAFKQDSTGHWNVFEGGTRDQRLKWGSWAVVGNDSYDSGGKGHHDTGESYGAAPDLDHTNKRVQDELTDWMNWLRADIGFDGWRFDFVKGYAPEYTKLYCERTHPSFAVGELWTNIRYNNGQPSYDQNAHRQILCDWIDGTNGLSSAFDFTTKGILQAAVCGELWRLKDQQGKPPGLLGWYPQKAVTFIDNHDTGSTQRHWSFPDDKVLLGYVYILTHPGIPCIFYDHFFSWGFQKQIEDLLRLRKRVGVNAGSKIHINAAEADIYVANIDDRLVVKLGPRFHMGALFPDPSNWKLALSGKDFAIWESTRIRDTNIREDPKEEVKVDLPNSGLHMLRSPYQVKLSGKMSCKTVRRILNEVPDLVSDKETREDCNLEKENS</sequence>
<dbReference type="SMART" id="SM00810">
    <property type="entry name" value="Alpha-amyl_C2"/>
    <property type="match status" value="1"/>
</dbReference>
<accession>A0A8T2ST00</accession>
<dbReference type="Proteomes" id="UP000825935">
    <property type="component" value="Chromosome 17"/>
</dbReference>
<dbReference type="PANTHER" id="PTHR43447">
    <property type="entry name" value="ALPHA-AMYLASE"/>
    <property type="match status" value="1"/>
</dbReference>
<dbReference type="SUPFAM" id="SSF51445">
    <property type="entry name" value="(Trans)glycosidases"/>
    <property type="match status" value="1"/>
</dbReference>
<dbReference type="CDD" id="cd11314">
    <property type="entry name" value="AmyAc_arch_bac_plant_AmyA"/>
    <property type="match status" value="1"/>
</dbReference>
<evidence type="ECO:0000313" key="12">
    <source>
        <dbReference type="EMBL" id="KAH7372908.1"/>
    </source>
</evidence>
<evidence type="ECO:0000256" key="5">
    <source>
        <dbReference type="ARBA" id="ARBA00022801"/>
    </source>
</evidence>
<keyword evidence="6 9" id="KW-0119">Carbohydrate metabolism</keyword>
<evidence type="ECO:0000256" key="6">
    <source>
        <dbReference type="ARBA" id="ARBA00023277"/>
    </source>
</evidence>
<dbReference type="OMA" id="GIPCLFW"/>
<dbReference type="Pfam" id="PF07821">
    <property type="entry name" value="Alpha-amyl_C2"/>
    <property type="match status" value="1"/>
</dbReference>
<comment type="catalytic activity">
    <reaction evidence="1 9">
        <text>Endohydrolysis of (1-&gt;4)-alpha-D-glucosidic linkages in polysaccharides containing three or more (1-&gt;4)-alpha-linked D-glucose units.</text>
        <dbReference type="EC" id="3.2.1.1"/>
    </reaction>
</comment>
<comment type="caution">
    <text evidence="12">The sequence shown here is derived from an EMBL/GenBank/DDBJ whole genome shotgun (WGS) entry which is preliminary data.</text>
</comment>
<keyword evidence="13" id="KW-1185">Reference proteome</keyword>
<feature type="domain" description="Alpha-amylase C-terminal beta-sheet" evidence="11">
    <location>
        <begin position="446"/>
        <end position="508"/>
    </location>
</feature>
<evidence type="ECO:0000259" key="11">
    <source>
        <dbReference type="SMART" id="SM00810"/>
    </source>
</evidence>
<protein>
    <recommendedName>
        <fullName evidence="4 9">Alpha-amylase</fullName>
        <ecNumber evidence="4 9">3.2.1.1</ecNumber>
    </recommendedName>
</protein>
<dbReference type="Gene3D" id="2.60.40.1180">
    <property type="entry name" value="Golgi alpha-mannosidase II"/>
    <property type="match status" value="1"/>
</dbReference>
<dbReference type="EMBL" id="CM035422">
    <property type="protein sequence ID" value="KAH7372908.1"/>
    <property type="molecule type" value="Genomic_DNA"/>
</dbReference>
<feature type="domain" description="Glycosyl hydrolase family 13 catalytic" evidence="10">
    <location>
        <begin position="109"/>
        <end position="445"/>
    </location>
</feature>
<evidence type="ECO:0000256" key="3">
    <source>
        <dbReference type="ARBA" id="ARBA00008061"/>
    </source>
</evidence>
<keyword evidence="5 9" id="KW-0378">Hydrolase</keyword>
<evidence type="ECO:0000259" key="10">
    <source>
        <dbReference type="SMART" id="SM00642"/>
    </source>
</evidence>
<dbReference type="InterPro" id="IPR006046">
    <property type="entry name" value="Alpha_amylase"/>
</dbReference>
<dbReference type="SMART" id="SM00642">
    <property type="entry name" value="Aamy"/>
    <property type="match status" value="1"/>
</dbReference>
<name>A0A8T2ST00_CERRI</name>
<dbReference type="GO" id="GO:0005975">
    <property type="term" value="P:carbohydrate metabolic process"/>
    <property type="evidence" value="ECO:0007669"/>
    <property type="project" value="InterPro"/>
</dbReference>
<dbReference type="EC" id="3.2.1.1" evidence="4 9"/>
<dbReference type="Pfam" id="PF00128">
    <property type="entry name" value="Alpha-amylase"/>
    <property type="match status" value="1"/>
</dbReference>
<dbReference type="InterPro" id="IPR006047">
    <property type="entry name" value="GH13_cat_dom"/>
</dbReference>
<proteinExistence type="inferred from homology"/>
<evidence type="ECO:0000256" key="1">
    <source>
        <dbReference type="ARBA" id="ARBA00000548"/>
    </source>
</evidence>
<dbReference type="OrthoDB" id="550577at2759"/>
<comment type="cofactor">
    <cofactor evidence="2">
        <name>Ca(2+)</name>
        <dbReference type="ChEBI" id="CHEBI:29108"/>
    </cofactor>
</comment>
<dbReference type="Gene3D" id="3.20.20.80">
    <property type="entry name" value="Glycosidases"/>
    <property type="match status" value="1"/>
</dbReference>
<comment type="similarity">
    <text evidence="3 8">Belongs to the glycosyl hydrolase 13 family.</text>
</comment>
<dbReference type="AlphaFoldDB" id="A0A8T2ST00"/>
<dbReference type="SUPFAM" id="SSF51011">
    <property type="entry name" value="Glycosyl hydrolase domain"/>
    <property type="match status" value="1"/>
</dbReference>
<dbReference type="GO" id="GO:0004556">
    <property type="term" value="F:alpha-amylase activity"/>
    <property type="evidence" value="ECO:0007669"/>
    <property type="project" value="UniProtKB-UniRule"/>
</dbReference>
<evidence type="ECO:0000256" key="9">
    <source>
        <dbReference type="RuleBase" id="RU361134"/>
    </source>
</evidence>
<dbReference type="PRINTS" id="PR00110">
    <property type="entry name" value="ALPHAAMYLASE"/>
</dbReference>
<dbReference type="InterPro" id="IPR013780">
    <property type="entry name" value="Glyco_hydro_b"/>
</dbReference>
<gene>
    <name evidence="12" type="ORF">KP509_17G028300</name>
</gene>
<dbReference type="GO" id="GO:0005509">
    <property type="term" value="F:calcium ion binding"/>
    <property type="evidence" value="ECO:0007669"/>
    <property type="project" value="InterPro"/>
</dbReference>
<keyword evidence="7 9" id="KW-0326">Glycosidase</keyword>
<evidence type="ECO:0000256" key="7">
    <source>
        <dbReference type="ARBA" id="ARBA00023295"/>
    </source>
</evidence>
<evidence type="ECO:0000313" key="13">
    <source>
        <dbReference type="Proteomes" id="UP000825935"/>
    </source>
</evidence>
<evidence type="ECO:0000256" key="4">
    <source>
        <dbReference type="ARBA" id="ARBA00012595"/>
    </source>
</evidence>
<reference evidence="12" key="1">
    <citation type="submission" date="2021-08" db="EMBL/GenBank/DDBJ databases">
        <title>WGS assembly of Ceratopteris richardii.</title>
        <authorList>
            <person name="Marchant D.B."/>
            <person name="Chen G."/>
            <person name="Jenkins J."/>
            <person name="Shu S."/>
            <person name="Leebens-Mack J."/>
            <person name="Grimwood J."/>
            <person name="Schmutz J."/>
            <person name="Soltis P."/>
            <person name="Soltis D."/>
            <person name="Chen Z.-H."/>
        </authorList>
    </citation>
    <scope>NUCLEOTIDE SEQUENCE</scope>
    <source>
        <strain evidence="12">Whitten #5841</strain>
        <tissue evidence="12">Leaf</tissue>
    </source>
</reference>
<dbReference type="InterPro" id="IPR012850">
    <property type="entry name" value="A-amylase_bs_C"/>
</dbReference>
<dbReference type="InterPro" id="IPR017853">
    <property type="entry name" value="GH"/>
</dbReference>
<evidence type="ECO:0000256" key="2">
    <source>
        <dbReference type="ARBA" id="ARBA00001913"/>
    </source>
</evidence>